<feature type="chain" id="PRO_5031279524" description="Thioredoxin domain-containing protein" evidence="1">
    <location>
        <begin position="25"/>
        <end position="325"/>
    </location>
</feature>
<evidence type="ECO:0008006" key="3">
    <source>
        <dbReference type="Google" id="ProtNLM"/>
    </source>
</evidence>
<gene>
    <name evidence="2" type="ORF">CHYS00102_LOCUS4325</name>
</gene>
<name>A0A7S1FN71_9STRA</name>
<accession>A0A7S1FN71</accession>
<organism evidence="2">
    <name type="scientific">Corethron hystrix</name>
    <dbReference type="NCBI Taxonomy" id="216773"/>
    <lineage>
        <taxon>Eukaryota</taxon>
        <taxon>Sar</taxon>
        <taxon>Stramenopiles</taxon>
        <taxon>Ochrophyta</taxon>
        <taxon>Bacillariophyta</taxon>
        <taxon>Coscinodiscophyceae</taxon>
        <taxon>Corethrophycidae</taxon>
        <taxon>Corethrales</taxon>
        <taxon>Corethraceae</taxon>
        <taxon>Corethron</taxon>
    </lineage>
</organism>
<evidence type="ECO:0000313" key="2">
    <source>
        <dbReference type="EMBL" id="CAD8877141.1"/>
    </source>
</evidence>
<dbReference type="SUPFAM" id="SSF48452">
    <property type="entry name" value="TPR-like"/>
    <property type="match status" value="1"/>
</dbReference>
<evidence type="ECO:0000256" key="1">
    <source>
        <dbReference type="SAM" id="SignalP"/>
    </source>
</evidence>
<keyword evidence="1" id="KW-0732">Signal</keyword>
<protein>
    <recommendedName>
        <fullName evidence="3">Thioredoxin domain-containing protein</fullName>
    </recommendedName>
</protein>
<dbReference type="Gene3D" id="1.25.40.10">
    <property type="entry name" value="Tetratricopeptide repeat domain"/>
    <property type="match status" value="1"/>
</dbReference>
<sequence>MSVCVSSLLRFITVAIFYIELASCNVDKYVKYLDPEALAEIKASSSVPVAIKVDPLGCERAPGLCRPLNEFWEAAASVFPKRIFRLSCAEQQDICDNVGLSPIKTPKGREPMFVFWVDGEFVFYDESYNPYDIFEYIIDEVLPRSAREGGRNIAVAYDAIESYTSRTSTLRKAENLLNRKNFLKAFPILNEYIEKYPDHMNPLLATINAAVALDKYDYALQLVERARKQEPNNAFLMARMGAVHQSFERCDKALPFFEMAMQVDQDSQEGVDKENWEEFMESKEICEVQMKMQNSGSVGGVASNEDEVNVLIDELGNALEESDLD</sequence>
<dbReference type="AlphaFoldDB" id="A0A7S1FN71"/>
<proteinExistence type="predicted"/>
<dbReference type="InterPro" id="IPR011990">
    <property type="entry name" value="TPR-like_helical_dom_sf"/>
</dbReference>
<feature type="signal peptide" evidence="1">
    <location>
        <begin position="1"/>
        <end position="24"/>
    </location>
</feature>
<dbReference type="EMBL" id="HBFR01006052">
    <property type="protein sequence ID" value="CAD8877141.1"/>
    <property type="molecule type" value="Transcribed_RNA"/>
</dbReference>
<reference evidence="2" key="1">
    <citation type="submission" date="2021-01" db="EMBL/GenBank/DDBJ databases">
        <authorList>
            <person name="Corre E."/>
            <person name="Pelletier E."/>
            <person name="Niang G."/>
            <person name="Scheremetjew M."/>
            <person name="Finn R."/>
            <person name="Kale V."/>
            <person name="Holt S."/>
            <person name="Cochrane G."/>
            <person name="Meng A."/>
            <person name="Brown T."/>
            <person name="Cohen L."/>
        </authorList>
    </citation>
    <scope>NUCLEOTIDE SEQUENCE</scope>
    <source>
        <strain evidence="2">308</strain>
    </source>
</reference>